<dbReference type="GO" id="GO:0015658">
    <property type="term" value="F:branched-chain amino acid transmembrane transporter activity"/>
    <property type="evidence" value="ECO:0007669"/>
    <property type="project" value="TreeGrafter"/>
</dbReference>
<dbReference type="Proteomes" id="UP000324507">
    <property type="component" value="Plasmid unnamed1"/>
</dbReference>
<protein>
    <submittedName>
        <fullName evidence="7">ABC transporter ATP-binding protein</fullName>
    </submittedName>
</protein>
<organism evidence="7 8">
    <name type="scientific">Paracoccus yeei</name>
    <dbReference type="NCBI Taxonomy" id="147645"/>
    <lineage>
        <taxon>Bacteria</taxon>
        <taxon>Pseudomonadati</taxon>
        <taxon>Pseudomonadota</taxon>
        <taxon>Alphaproteobacteria</taxon>
        <taxon>Rhodobacterales</taxon>
        <taxon>Paracoccaceae</taxon>
        <taxon>Paracoccus</taxon>
    </lineage>
</organism>
<gene>
    <name evidence="7" type="ORF">FOB51_00345</name>
</gene>
<comment type="similarity">
    <text evidence="1">Belongs to the ABC transporter superfamily.</text>
</comment>
<geneLocation type="plasmid" evidence="7">
    <name>unnamed1</name>
</geneLocation>
<proteinExistence type="inferred from homology"/>
<keyword evidence="4 7" id="KW-0067">ATP-binding</keyword>
<keyword evidence="3" id="KW-0547">Nucleotide-binding</keyword>
<dbReference type="InterPro" id="IPR052156">
    <property type="entry name" value="BCAA_Transport_ATP-bd_LivF"/>
</dbReference>
<sequence>MADILLDVTGLRAGYGRIPILHGADLTVRTGECLGILGHNGMGKTTLLRTIAGQLPVTGGTIRLRGADIGRLSAARRARMGLSLIPQGRQIFAQLSVMENLEVGASHADRREASRIIEEVIEDLPRLKPILTRPGGVLSGGEQQILALARCLCTRPALMLMDEPTEGIQPSIIEEIRDTLARLAKARGLSVLLVEQNLDFLLGLADRIQIIQRGELTHAVAAGAFRESGLAVEFDLQAAGY</sequence>
<dbReference type="AlphaFoldDB" id="A0A5P2QKN5"/>
<keyword evidence="2" id="KW-0813">Transport</keyword>
<evidence type="ECO:0000256" key="3">
    <source>
        <dbReference type="ARBA" id="ARBA00022741"/>
    </source>
</evidence>
<dbReference type="PANTHER" id="PTHR43820:SF5">
    <property type="entry name" value="HIGH-AFFINITY BRANCHED-CHAIN AMINO ACID TRANSPORT ATP-BINDING PROTEIN"/>
    <property type="match status" value="1"/>
</dbReference>
<dbReference type="GO" id="GO:0016887">
    <property type="term" value="F:ATP hydrolysis activity"/>
    <property type="evidence" value="ECO:0007669"/>
    <property type="project" value="InterPro"/>
</dbReference>
<dbReference type="GO" id="GO:0015807">
    <property type="term" value="P:L-amino acid transport"/>
    <property type="evidence" value="ECO:0007669"/>
    <property type="project" value="TreeGrafter"/>
</dbReference>
<dbReference type="SUPFAM" id="SSF52540">
    <property type="entry name" value="P-loop containing nucleoside triphosphate hydrolases"/>
    <property type="match status" value="1"/>
</dbReference>
<dbReference type="Gene3D" id="3.40.50.300">
    <property type="entry name" value="P-loop containing nucleotide triphosphate hydrolases"/>
    <property type="match status" value="1"/>
</dbReference>
<keyword evidence="7" id="KW-0614">Plasmid</keyword>
<dbReference type="InterPro" id="IPR003593">
    <property type="entry name" value="AAA+_ATPase"/>
</dbReference>
<keyword evidence="5" id="KW-0029">Amino-acid transport</keyword>
<evidence type="ECO:0000313" key="8">
    <source>
        <dbReference type="Proteomes" id="UP000324507"/>
    </source>
</evidence>
<dbReference type="PROSITE" id="PS50893">
    <property type="entry name" value="ABC_TRANSPORTER_2"/>
    <property type="match status" value="1"/>
</dbReference>
<dbReference type="CDD" id="cd03224">
    <property type="entry name" value="ABC_TM1139_LivF_branched"/>
    <property type="match status" value="1"/>
</dbReference>
<dbReference type="RefSeq" id="WP_150349237.1">
    <property type="nucleotide sequence ID" value="NZ_CP044078.1"/>
</dbReference>
<evidence type="ECO:0000313" key="7">
    <source>
        <dbReference type="EMBL" id="QEU06561.1"/>
    </source>
</evidence>
<name>A0A5P2QKN5_9RHOB</name>
<dbReference type="EMBL" id="CP044078">
    <property type="protein sequence ID" value="QEU06561.1"/>
    <property type="molecule type" value="Genomic_DNA"/>
</dbReference>
<dbReference type="PANTHER" id="PTHR43820">
    <property type="entry name" value="HIGH-AFFINITY BRANCHED-CHAIN AMINO ACID TRANSPORT ATP-BINDING PROTEIN LIVF"/>
    <property type="match status" value="1"/>
</dbReference>
<evidence type="ECO:0000259" key="6">
    <source>
        <dbReference type="PROSITE" id="PS50893"/>
    </source>
</evidence>
<dbReference type="InterPro" id="IPR003439">
    <property type="entry name" value="ABC_transporter-like_ATP-bd"/>
</dbReference>
<dbReference type="Pfam" id="PF00005">
    <property type="entry name" value="ABC_tran"/>
    <property type="match status" value="1"/>
</dbReference>
<evidence type="ECO:0000256" key="5">
    <source>
        <dbReference type="ARBA" id="ARBA00022970"/>
    </source>
</evidence>
<evidence type="ECO:0000256" key="1">
    <source>
        <dbReference type="ARBA" id="ARBA00005417"/>
    </source>
</evidence>
<reference evidence="7 8" key="1">
    <citation type="submission" date="2019-09" db="EMBL/GenBank/DDBJ databases">
        <title>FDA dAtabase for Regulatory Grade micrObial Sequences (FDA-ARGOS): Supporting development and validation of Infectious Disease Dx tests.</title>
        <authorList>
            <person name="Sciortino C."/>
            <person name="Tallon L."/>
            <person name="Sadzewicz L."/>
            <person name="Vavikolanu K."/>
            <person name="Mehta A."/>
            <person name="Aluvathingal J."/>
            <person name="Nadendla S."/>
            <person name="Nandy P."/>
            <person name="Geyer C."/>
            <person name="Yan Y."/>
            <person name="Sichtig H."/>
        </authorList>
    </citation>
    <scope>NUCLEOTIDE SEQUENCE [LARGE SCALE GENOMIC DNA]</scope>
    <source>
        <strain evidence="7 8">FDAARGOS_643</strain>
        <plasmid evidence="7 8">unnamed1</plasmid>
    </source>
</reference>
<evidence type="ECO:0000256" key="4">
    <source>
        <dbReference type="ARBA" id="ARBA00022840"/>
    </source>
</evidence>
<accession>A0A5P2QKN5</accession>
<dbReference type="InterPro" id="IPR027417">
    <property type="entry name" value="P-loop_NTPase"/>
</dbReference>
<dbReference type="GO" id="GO:0005524">
    <property type="term" value="F:ATP binding"/>
    <property type="evidence" value="ECO:0007669"/>
    <property type="project" value="UniProtKB-KW"/>
</dbReference>
<evidence type="ECO:0000256" key="2">
    <source>
        <dbReference type="ARBA" id="ARBA00022448"/>
    </source>
</evidence>
<dbReference type="SMART" id="SM00382">
    <property type="entry name" value="AAA"/>
    <property type="match status" value="1"/>
</dbReference>
<feature type="domain" description="ABC transporter" evidence="6">
    <location>
        <begin position="6"/>
        <end position="238"/>
    </location>
</feature>